<dbReference type="InterPro" id="IPR016181">
    <property type="entry name" value="Acyl_CoA_acyltransferase"/>
</dbReference>
<evidence type="ECO:0000313" key="2">
    <source>
        <dbReference type="EMBL" id="RGC17285.1"/>
    </source>
</evidence>
<accession>A0A3E2W0D9</accession>
<dbReference type="CDD" id="cd04301">
    <property type="entry name" value="NAT_SF"/>
    <property type="match status" value="1"/>
</dbReference>
<dbReference type="Gene3D" id="3.40.630.30">
    <property type="match status" value="1"/>
</dbReference>
<feature type="domain" description="N-acetyltransferase" evidence="1">
    <location>
        <begin position="7"/>
        <end position="166"/>
    </location>
</feature>
<dbReference type="InterPro" id="IPR051531">
    <property type="entry name" value="N-acetyltransferase"/>
</dbReference>
<dbReference type="PROSITE" id="PS51186">
    <property type="entry name" value="GNAT"/>
    <property type="match status" value="1"/>
</dbReference>
<dbReference type="InterPro" id="IPR000182">
    <property type="entry name" value="GNAT_dom"/>
</dbReference>
<dbReference type="SUPFAM" id="SSF55729">
    <property type="entry name" value="Acyl-CoA N-acyltransferases (Nat)"/>
    <property type="match status" value="1"/>
</dbReference>
<dbReference type="Proteomes" id="UP000260025">
    <property type="component" value="Unassembled WGS sequence"/>
</dbReference>
<name>A0A3E2W0D9_CLOIN</name>
<organism evidence="2 3">
    <name type="scientific">Clostridium innocuum</name>
    <dbReference type="NCBI Taxonomy" id="1522"/>
    <lineage>
        <taxon>Bacteria</taxon>
        <taxon>Bacillati</taxon>
        <taxon>Bacillota</taxon>
        <taxon>Clostridia</taxon>
        <taxon>Eubacteriales</taxon>
        <taxon>Clostridiaceae</taxon>
        <taxon>Clostridium</taxon>
    </lineage>
</organism>
<evidence type="ECO:0000313" key="3">
    <source>
        <dbReference type="Proteomes" id="UP000260025"/>
    </source>
</evidence>
<reference evidence="2 3" key="1">
    <citation type="submission" date="2018-08" db="EMBL/GenBank/DDBJ databases">
        <title>A genome reference for cultivated species of the human gut microbiota.</title>
        <authorList>
            <person name="Zou Y."/>
            <person name="Xue W."/>
            <person name="Luo G."/>
        </authorList>
    </citation>
    <scope>NUCLEOTIDE SEQUENCE [LARGE SCALE GENOMIC DNA]</scope>
    <source>
        <strain evidence="2 3">OF01-2LB</strain>
    </source>
</reference>
<dbReference type="OrthoDB" id="9785602at2"/>
<comment type="caution">
    <text evidence="2">The sequence shown here is derived from an EMBL/GenBank/DDBJ whole genome shotgun (WGS) entry which is preliminary data.</text>
</comment>
<dbReference type="EMBL" id="QVEV01000005">
    <property type="protein sequence ID" value="RGC17285.1"/>
    <property type="molecule type" value="Genomic_DNA"/>
</dbReference>
<dbReference type="RefSeq" id="WP_117442323.1">
    <property type="nucleotide sequence ID" value="NZ_JAJFEN010000007.1"/>
</dbReference>
<evidence type="ECO:0000259" key="1">
    <source>
        <dbReference type="PROSITE" id="PS51186"/>
    </source>
</evidence>
<dbReference type="Pfam" id="PF13302">
    <property type="entry name" value="Acetyltransf_3"/>
    <property type="match status" value="1"/>
</dbReference>
<proteinExistence type="predicted"/>
<gene>
    <name evidence="2" type="ORF">DXA38_05470</name>
</gene>
<dbReference type="PANTHER" id="PTHR43792">
    <property type="entry name" value="GNAT FAMILY, PUTATIVE (AFU_ORTHOLOGUE AFUA_3G00765)-RELATED-RELATED"/>
    <property type="match status" value="1"/>
</dbReference>
<keyword evidence="2" id="KW-0808">Transferase</keyword>
<dbReference type="AlphaFoldDB" id="A0A3E2W0D9"/>
<protein>
    <submittedName>
        <fullName evidence="2">N-acetyltransferase</fullName>
    </submittedName>
</protein>
<sequence>MIKTKRLCIQPFKEADRLDMVNLLCNDDIKKTFMIPDFATIQEAERLFYSFMKWSQEEARYERGIYLANQLIGFVNTVGIEKSCIELGYVIHPEHQNQGYATEVLQAVIADLFTKGYREICAGAFQENTASCRVMERCGMRRIQKTAEVDYRGYRHSCIYYSIHKNEAVISEDTL</sequence>
<dbReference type="GO" id="GO:0016747">
    <property type="term" value="F:acyltransferase activity, transferring groups other than amino-acyl groups"/>
    <property type="evidence" value="ECO:0007669"/>
    <property type="project" value="InterPro"/>
</dbReference>